<accession>A0ABV6AUY8</accession>
<dbReference type="InterPro" id="IPR051677">
    <property type="entry name" value="AfsR-DnrI-RedD_regulator"/>
</dbReference>
<dbReference type="SUPFAM" id="SSF52540">
    <property type="entry name" value="P-loop containing nucleoside triphosphate hydrolases"/>
    <property type="match status" value="1"/>
</dbReference>
<dbReference type="RefSeq" id="WP_380006127.1">
    <property type="nucleotide sequence ID" value="NZ_JBHLYR010000013.1"/>
</dbReference>
<dbReference type="Proteomes" id="UP001589733">
    <property type="component" value="Unassembled WGS sequence"/>
</dbReference>
<organism evidence="1 2">
    <name type="scientific">Deinococcus oregonensis</name>
    <dbReference type="NCBI Taxonomy" id="1805970"/>
    <lineage>
        <taxon>Bacteria</taxon>
        <taxon>Thermotogati</taxon>
        <taxon>Deinococcota</taxon>
        <taxon>Deinococci</taxon>
        <taxon>Deinococcales</taxon>
        <taxon>Deinococcaceae</taxon>
        <taxon>Deinococcus</taxon>
    </lineage>
</organism>
<comment type="caution">
    <text evidence="1">The sequence shown here is derived from an EMBL/GenBank/DDBJ whole genome shotgun (WGS) entry which is preliminary data.</text>
</comment>
<proteinExistence type="predicted"/>
<dbReference type="EMBL" id="JBHLYR010000013">
    <property type="protein sequence ID" value="MFB9991321.1"/>
    <property type="molecule type" value="Genomic_DNA"/>
</dbReference>
<dbReference type="InterPro" id="IPR027417">
    <property type="entry name" value="P-loop_NTPase"/>
</dbReference>
<sequence>MQPSVIPRAARFEVTRSALLTQLAETLDVPLVVLAAPSGYGKTTLLAQYARSTPRRVVWCRLGEAQVSPYEVAQLIAQAASSLIGPCPELHHPDPRTPNDVLAQQLGAAFSQTNDNLDLIIDHVEDVTVARWLIGLAGQLDEGHRVLLSCYSTDGLRLARHVADGRAVILDAADLKFAADEVCGLLEARSVSLDAASVAQLEGWPAGVALAAAGTHRQVGTQDLIQDTLDLLGNEVRAHLADLAVLSIWSETEAQLLGSALPPGWLAQVQRAGLPMVPLGQQTYQPHRLLLDLLQRELAADPARTRRFGLVAARRAEAAGEMRRAVRLYAQAEAFADAVRLAGDLAQGHRNRSEHRLTRQLLEQLPVDQLGAALQARLAWACIETGDTDRGEGLLLALHRSGQLEPAGYASLAMVYGRRGDAALQRHYAETGLAGLRSDEVVPALFWPFAQAALRQGQPQRAEDAATRFLTWAQGQGDQIRVAEALQLQAAVLRQTQQLEGAQSALQQARRVYEALGWRVRAAAIRLDEAELAVRRGEPQDAHGALDDTEHCFDDDHHVSQVKRQLLRATLARWTGDLPQAERALGLAEHHARAGQLHPGNAGLPLARTDLLLAQGELEQARLLLGRLDAGQSPQERNHHQVLRSAVFGDPLTARLEDVRAWPDAELRLRGWWALLAAQPGLGTDPAEPLRREAEVSPLAQLLRPAPVAKQSPLASPPLPKPAPLPVLQITALGDFAAQLMGQPVAIPLAKSRELLVWLALHGSGSRDELVTALWDGSAEERHIEYLRVAIRRLRGALRTGLPLALDPLPYAQGRYRLSADLEVILDAQPDALLPESAALGEVFAAHRRTFLPGTETEWTQELRQRCQRRAVDVGLTWGAQLLATAPAQALGVYRQVLQLEAWSDRAHQGLIRSLLSLDLRGEADQALRDYRMLLRREFGLSLDPAFEQGLAASGLVP</sequence>
<dbReference type="Gene3D" id="3.40.50.300">
    <property type="entry name" value="P-loop containing nucleotide triphosphate hydrolases"/>
    <property type="match status" value="1"/>
</dbReference>
<evidence type="ECO:0008006" key="3">
    <source>
        <dbReference type="Google" id="ProtNLM"/>
    </source>
</evidence>
<protein>
    <recommendedName>
        <fullName evidence="3">Bacterial transcriptional activator domain-containing protein</fullName>
    </recommendedName>
</protein>
<evidence type="ECO:0000313" key="1">
    <source>
        <dbReference type="EMBL" id="MFB9991321.1"/>
    </source>
</evidence>
<dbReference type="Gene3D" id="1.25.40.10">
    <property type="entry name" value="Tetratricopeptide repeat domain"/>
    <property type="match status" value="2"/>
</dbReference>
<keyword evidence="2" id="KW-1185">Reference proteome</keyword>
<reference evidence="1 2" key="1">
    <citation type="submission" date="2024-09" db="EMBL/GenBank/DDBJ databases">
        <authorList>
            <person name="Sun Q."/>
            <person name="Mori K."/>
        </authorList>
    </citation>
    <scope>NUCLEOTIDE SEQUENCE [LARGE SCALE GENOMIC DNA]</scope>
    <source>
        <strain evidence="1 2">JCM 13503</strain>
    </source>
</reference>
<gene>
    <name evidence="1" type="ORF">ACFFLM_04920</name>
</gene>
<dbReference type="Gene3D" id="1.10.10.10">
    <property type="entry name" value="Winged helix-like DNA-binding domain superfamily/Winged helix DNA-binding domain"/>
    <property type="match status" value="1"/>
</dbReference>
<evidence type="ECO:0000313" key="2">
    <source>
        <dbReference type="Proteomes" id="UP001589733"/>
    </source>
</evidence>
<dbReference type="SUPFAM" id="SSF48452">
    <property type="entry name" value="TPR-like"/>
    <property type="match status" value="1"/>
</dbReference>
<name>A0ABV6AUY8_9DEIO</name>
<dbReference type="PANTHER" id="PTHR35807">
    <property type="entry name" value="TRANSCRIPTIONAL REGULATOR REDD-RELATED"/>
    <property type="match status" value="1"/>
</dbReference>
<dbReference type="InterPro" id="IPR011990">
    <property type="entry name" value="TPR-like_helical_dom_sf"/>
</dbReference>
<dbReference type="InterPro" id="IPR036388">
    <property type="entry name" value="WH-like_DNA-bd_sf"/>
</dbReference>